<dbReference type="Pfam" id="PF24764">
    <property type="entry name" value="rva_4"/>
    <property type="match status" value="1"/>
</dbReference>
<organism evidence="2 3">
    <name type="scientific">Mytilus coruscus</name>
    <name type="common">Sea mussel</name>
    <dbReference type="NCBI Taxonomy" id="42192"/>
    <lineage>
        <taxon>Eukaryota</taxon>
        <taxon>Metazoa</taxon>
        <taxon>Spiralia</taxon>
        <taxon>Lophotrochozoa</taxon>
        <taxon>Mollusca</taxon>
        <taxon>Bivalvia</taxon>
        <taxon>Autobranchia</taxon>
        <taxon>Pteriomorphia</taxon>
        <taxon>Mytilida</taxon>
        <taxon>Mytiloidea</taxon>
        <taxon>Mytilidae</taxon>
        <taxon>Mytilinae</taxon>
        <taxon>Mytilus</taxon>
    </lineage>
</organism>
<name>A0A6J8F046_MYTCO</name>
<keyword evidence="3" id="KW-1185">Reference proteome</keyword>
<dbReference type="InterPro" id="IPR058913">
    <property type="entry name" value="Integrase_dom_put"/>
</dbReference>
<accession>A0A6J8F046</accession>
<evidence type="ECO:0000313" key="3">
    <source>
        <dbReference type="Proteomes" id="UP000507470"/>
    </source>
</evidence>
<feature type="domain" description="Integrase core" evidence="1">
    <location>
        <begin position="4"/>
        <end position="180"/>
    </location>
</feature>
<dbReference type="Proteomes" id="UP000507470">
    <property type="component" value="Unassembled WGS sequence"/>
</dbReference>
<sequence length="197" mass="22746">MNNGPNYIWHMDGYDKLKPYGICIHGCIDGFSRNIMWLEADTTNKDPYVIAGYFIDTVREVGGCSRCIRADLGTENGIVRELQVALRDCDGHETNAFLYGTSECNQRIESWWNILRKESAHFWMDMFQTIKDDGHFSGGFLDVNLIRFCFMNLIQDELKIVVRTWNSHKLRSMKNVMTPCGRPDLLYNLPELCGTDN</sequence>
<dbReference type="PANTHER" id="PTHR46791:SF13">
    <property type="entry name" value="CLR5 DOMAIN-CONTAINING PROTEIN"/>
    <property type="match status" value="1"/>
</dbReference>
<evidence type="ECO:0000259" key="1">
    <source>
        <dbReference type="Pfam" id="PF24764"/>
    </source>
</evidence>
<gene>
    <name evidence="2" type="ORF">MCOR_58000</name>
</gene>
<dbReference type="PANTHER" id="PTHR46791">
    <property type="entry name" value="EXPRESSED PROTEIN"/>
    <property type="match status" value="1"/>
</dbReference>
<evidence type="ECO:0000313" key="2">
    <source>
        <dbReference type="EMBL" id="CAC5426268.1"/>
    </source>
</evidence>
<dbReference type="AlphaFoldDB" id="A0A6J8F046"/>
<protein>
    <recommendedName>
        <fullName evidence="1">Integrase core domain-containing protein</fullName>
    </recommendedName>
</protein>
<proteinExistence type="predicted"/>
<dbReference type="OrthoDB" id="5948209at2759"/>
<dbReference type="EMBL" id="CACVKT020010417">
    <property type="protein sequence ID" value="CAC5426268.1"/>
    <property type="molecule type" value="Genomic_DNA"/>
</dbReference>
<reference evidence="2 3" key="1">
    <citation type="submission" date="2020-06" db="EMBL/GenBank/DDBJ databases">
        <authorList>
            <person name="Li R."/>
            <person name="Bekaert M."/>
        </authorList>
    </citation>
    <scope>NUCLEOTIDE SEQUENCE [LARGE SCALE GENOMIC DNA]</scope>
    <source>
        <strain evidence="3">wild</strain>
    </source>
</reference>